<sequence>MIAEENRQKNRFVSQGEIVLRGQRIPYRTVCEDNFIIGSDGEPAGSVFTYAYFRSDVADASARPILFGFNGGPGSASLWLHLGLLGPRRVRIPDEFALSPTPPFALEDNPNCLLDMCDVVLVDPVGCGLGRLFKEDEQDRIFGFNQDAHVLAKFMGAWLTRHGRLNSPLFLFGESYGTGRTALLLAELYGAGGGEDDTMGISVNGAAFLGCYFFDNLPVEQTALNMSSMAAANWYHNRAGKPDLETFFEEAHRFTADEYLPALFRGDELSAAERTHVIERMAYYTGLKPAFLEARRMRVDIRDFLSHLLEDSNEYVGMYDGRFKWKKEPNVKPVSIGGDDPAMSAYTPAFLAGFGLLRRELGIDFDRVIRSSTWHVSHNWIRDLKLSPSDALAAAMRRNRKLKAFFASGKYDLCTTAGIARYLAAHSHLDPARVSFRTYPSGHMAYVGEESARQLAEDLRAFYASTLE</sequence>
<evidence type="ECO:0000313" key="2">
    <source>
        <dbReference type="Proteomes" id="UP000824128"/>
    </source>
</evidence>
<name>A0A9D1ST64_9FIRM</name>
<gene>
    <name evidence="1" type="ORF">IAD24_04525</name>
</gene>
<organism evidence="1 2">
    <name type="scientific">Candidatus Aphodomorpha intestinavium</name>
    <dbReference type="NCBI Taxonomy" id="2840672"/>
    <lineage>
        <taxon>Bacteria</taxon>
        <taxon>Bacillati</taxon>
        <taxon>Bacillota</taxon>
        <taxon>Clostridia</taxon>
        <taxon>Eubacteriales</taxon>
        <taxon>Candidatus Aphodomorpha</taxon>
    </lineage>
</organism>
<reference evidence="1" key="1">
    <citation type="submission" date="2020-10" db="EMBL/GenBank/DDBJ databases">
        <authorList>
            <person name="Gilroy R."/>
        </authorList>
    </citation>
    <scope>NUCLEOTIDE SEQUENCE</scope>
    <source>
        <strain evidence="1">ChiGjej2B2-16831</strain>
    </source>
</reference>
<evidence type="ECO:0008006" key="3">
    <source>
        <dbReference type="Google" id="ProtNLM"/>
    </source>
</evidence>
<protein>
    <recommendedName>
        <fullName evidence="3">Peptidase S10</fullName>
    </recommendedName>
</protein>
<dbReference type="GO" id="GO:0004185">
    <property type="term" value="F:serine-type carboxypeptidase activity"/>
    <property type="evidence" value="ECO:0007669"/>
    <property type="project" value="InterPro"/>
</dbReference>
<dbReference type="AlphaFoldDB" id="A0A9D1ST64"/>
<reference evidence="1" key="2">
    <citation type="journal article" date="2021" name="PeerJ">
        <title>Extensive microbial diversity within the chicken gut microbiome revealed by metagenomics and culture.</title>
        <authorList>
            <person name="Gilroy R."/>
            <person name="Ravi A."/>
            <person name="Getino M."/>
            <person name="Pursley I."/>
            <person name="Horton D.L."/>
            <person name="Alikhan N.F."/>
            <person name="Baker D."/>
            <person name="Gharbi K."/>
            <person name="Hall N."/>
            <person name="Watson M."/>
            <person name="Adriaenssens E.M."/>
            <person name="Foster-Nyarko E."/>
            <person name="Jarju S."/>
            <person name="Secka A."/>
            <person name="Antonio M."/>
            <person name="Oren A."/>
            <person name="Chaudhuri R.R."/>
            <person name="La Ragione R."/>
            <person name="Hildebrand F."/>
            <person name="Pallen M.J."/>
        </authorList>
    </citation>
    <scope>NUCLEOTIDE SEQUENCE</scope>
    <source>
        <strain evidence="1">ChiGjej2B2-16831</strain>
    </source>
</reference>
<dbReference type="Gene3D" id="3.40.50.1820">
    <property type="entry name" value="alpha/beta hydrolase"/>
    <property type="match status" value="1"/>
</dbReference>
<dbReference type="SUPFAM" id="SSF53474">
    <property type="entry name" value="alpha/beta-Hydrolases"/>
    <property type="match status" value="1"/>
</dbReference>
<accession>A0A9D1ST64</accession>
<dbReference type="Pfam" id="PF00450">
    <property type="entry name" value="Peptidase_S10"/>
    <property type="match status" value="1"/>
</dbReference>
<dbReference type="InterPro" id="IPR001563">
    <property type="entry name" value="Peptidase_S10"/>
</dbReference>
<dbReference type="GO" id="GO:0006508">
    <property type="term" value="P:proteolysis"/>
    <property type="evidence" value="ECO:0007669"/>
    <property type="project" value="InterPro"/>
</dbReference>
<dbReference type="InterPro" id="IPR029058">
    <property type="entry name" value="AB_hydrolase_fold"/>
</dbReference>
<dbReference type="Proteomes" id="UP000824128">
    <property type="component" value="Unassembled WGS sequence"/>
</dbReference>
<comment type="caution">
    <text evidence="1">The sequence shown here is derived from an EMBL/GenBank/DDBJ whole genome shotgun (WGS) entry which is preliminary data.</text>
</comment>
<dbReference type="EMBL" id="DVNZ01000141">
    <property type="protein sequence ID" value="HIU94405.1"/>
    <property type="molecule type" value="Genomic_DNA"/>
</dbReference>
<proteinExistence type="predicted"/>
<evidence type="ECO:0000313" key="1">
    <source>
        <dbReference type="EMBL" id="HIU94405.1"/>
    </source>
</evidence>